<keyword evidence="3" id="KW-1185">Reference proteome</keyword>
<reference evidence="3" key="1">
    <citation type="submission" date="2016-06" db="EMBL/GenBank/DDBJ databases">
        <title>Parallel loss of symbiosis genes in relatives of nitrogen-fixing non-legume Parasponia.</title>
        <authorList>
            <person name="Van Velzen R."/>
            <person name="Holmer R."/>
            <person name="Bu F."/>
            <person name="Rutten L."/>
            <person name="Van Zeijl A."/>
            <person name="Liu W."/>
            <person name="Santuari L."/>
            <person name="Cao Q."/>
            <person name="Sharma T."/>
            <person name="Shen D."/>
            <person name="Roswanjaya Y."/>
            <person name="Wardhani T."/>
            <person name="Kalhor M.S."/>
            <person name="Jansen J."/>
            <person name="Van den Hoogen J."/>
            <person name="Gungor B."/>
            <person name="Hartog M."/>
            <person name="Hontelez J."/>
            <person name="Verver J."/>
            <person name="Yang W.-C."/>
            <person name="Schijlen E."/>
            <person name="Repin R."/>
            <person name="Schilthuizen M."/>
            <person name="Schranz E."/>
            <person name="Heidstra R."/>
            <person name="Miyata K."/>
            <person name="Fedorova E."/>
            <person name="Kohlen W."/>
            <person name="Bisseling T."/>
            <person name="Smit S."/>
            <person name="Geurts R."/>
        </authorList>
    </citation>
    <scope>NUCLEOTIDE SEQUENCE [LARGE SCALE GENOMIC DNA]</scope>
    <source>
        <strain evidence="3">cv. RG33-2</strain>
    </source>
</reference>
<feature type="compositionally biased region" description="Polar residues" evidence="1">
    <location>
        <begin position="119"/>
        <end position="130"/>
    </location>
</feature>
<proteinExistence type="predicted"/>
<evidence type="ECO:0000256" key="1">
    <source>
        <dbReference type="SAM" id="MobiDB-lite"/>
    </source>
</evidence>
<name>A0A2P5ABS7_TREOI</name>
<feature type="compositionally biased region" description="Low complexity" evidence="1">
    <location>
        <begin position="58"/>
        <end position="74"/>
    </location>
</feature>
<dbReference type="EMBL" id="JXTC01000968">
    <property type="protein sequence ID" value="PON33996.1"/>
    <property type="molecule type" value="Genomic_DNA"/>
</dbReference>
<accession>A0A2P5ABS7</accession>
<dbReference type="AlphaFoldDB" id="A0A2P5ABS7"/>
<evidence type="ECO:0000313" key="2">
    <source>
        <dbReference type="EMBL" id="PON33996.1"/>
    </source>
</evidence>
<dbReference type="Proteomes" id="UP000237000">
    <property type="component" value="Unassembled WGS sequence"/>
</dbReference>
<evidence type="ECO:0000313" key="3">
    <source>
        <dbReference type="Proteomes" id="UP000237000"/>
    </source>
</evidence>
<feature type="region of interest" description="Disordered" evidence="1">
    <location>
        <begin position="58"/>
        <end position="78"/>
    </location>
</feature>
<sequence length="130" mass="14649">MWRMMHFNPETGWTGLDLQGLYDCMLELRSQNTPEDMSDKDILECVLGRHYVRLKGWTRSPTTNTQTDTPDSTNGRPNYAELCAELTTTKNRLYEVEGGLDECRQVLQSQGYMPPPSSGLVSDQSSVPAS</sequence>
<comment type="caution">
    <text evidence="2">The sequence shown here is derived from an EMBL/GenBank/DDBJ whole genome shotgun (WGS) entry which is preliminary data.</text>
</comment>
<organism evidence="2 3">
    <name type="scientific">Trema orientale</name>
    <name type="common">Charcoal tree</name>
    <name type="synonym">Celtis orientalis</name>
    <dbReference type="NCBI Taxonomy" id="63057"/>
    <lineage>
        <taxon>Eukaryota</taxon>
        <taxon>Viridiplantae</taxon>
        <taxon>Streptophyta</taxon>
        <taxon>Embryophyta</taxon>
        <taxon>Tracheophyta</taxon>
        <taxon>Spermatophyta</taxon>
        <taxon>Magnoliopsida</taxon>
        <taxon>eudicotyledons</taxon>
        <taxon>Gunneridae</taxon>
        <taxon>Pentapetalae</taxon>
        <taxon>rosids</taxon>
        <taxon>fabids</taxon>
        <taxon>Rosales</taxon>
        <taxon>Cannabaceae</taxon>
        <taxon>Trema</taxon>
    </lineage>
</organism>
<gene>
    <name evidence="2" type="ORF">TorRG33x02_354010</name>
</gene>
<dbReference type="OrthoDB" id="1732124at2759"/>
<protein>
    <submittedName>
        <fullName evidence="2">Uncharacterized protein</fullName>
    </submittedName>
</protein>
<dbReference type="InParanoid" id="A0A2P5ABS7"/>
<feature type="region of interest" description="Disordered" evidence="1">
    <location>
        <begin position="108"/>
        <end position="130"/>
    </location>
</feature>